<keyword evidence="1" id="KW-0812">Transmembrane</keyword>
<keyword evidence="1" id="KW-0472">Membrane</keyword>
<accession>A0ABY1JDE4</accession>
<keyword evidence="1" id="KW-1133">Transmembrane helix</keyword>
<reference evidence="2 3" key="1">
    <citation type="submission" date="2016-11" db="EMBL/GenBank/DDBJ databases">
        <authorList>
            <person name="Varghese N."/>
            <person name="Submissions S."/>
        </authorList>
    </citation>
    <scope>NUCLEOTIDE SEQUENCE [LARGE SCALE GENOMIC DNA]</scope>
    <source>
        <strain evidence="2 3">DSM 20664</strain>
    </source>
</reference>
<feature type="transmembrane region" description="Helical" evidence="1">
    <location>
        <begin position="12"/>
        <end position="32"/>
    </location>
</feature>
<protein>
    <submittedName>
        <fullName evidence="2">F0F1-ATPase subunit Ca2+/Mg2+ transporter</fullName>
    </submittedName>
</protein>
<gene>
    <name evidence="2" type="ORF">SAMN05444368_1146</name>
</gene>
<keyword evidence="3" id="KW-1185">Reference proteome</keyword>
<dbReference type="RefSeq" id="WP_014807881.1">
    <property type="nucleotide sequence ID" value="NZ_FSQZ01000001.1"/>
</dbReference>
<dbReference type="Pfam" id="PF09527">
    <property type="entry name" value="ATPase_gene1"/>
    <property type="match status" value="1"/>
</dbReference>
<dbReference type="Proteomes" id="UP000185093">
    <property type="component" value="Unassembled WGS sequence"/>
</dbReference>
<organism evidence="2 3">
    <name type="scientific">Acetomicrobium flavidum</name>
    <dbReference type="NCBI Taxonomy" id="49896"/>
    <lineage>
        <taxon>Bacteria</taxon>
        <taxon>Thermotogati</taxon>
        <taxon>Synergistota</taxon>
        <taxon>Synergistia</taxon>
        <taxon>Synergistales</taxon>
        <taxon>Acetomicrobiaceae</taxon>
        <taxon>Acetomicrobium</taxon>
    </lineage>
</organism>
<dbReference type="InterPro" id="IPR032820">
    <property type="entry name" value="ATPase_put"/>
</dbReference>
<feature type="transmembrane region" description="Helical" evidence="1">
    <location>
        <begin position="44"/>
        <end position="65"/>
    </location>
</feature>
<name>A0ABY1JDE4_9BACT</name>
<proteinExistence type="predicted"/>
<evidence type="ECO:0000256" key="1">
    <source>
        <dbReference type="SAM" id="Phobius"/>
    </source>
</evidence>
<sequence length="76" mass="8291">MKIDFRDIAIFAKIVSSGLLIAGFILLGYYLGLRIAEKYGLSESLPLLGALIGAALGFQQCWAMVKSVIDQVKRSK</sequence>
<evidence type="ECO:0000313" key="3">
    <source>
        <dbReference type="Proteomes" id="UP000185093"/>
    </source>
</evidence>
<dbReference type="EMBL" id="FSQZ01000001">
    <property type="protein sequence ID" value="SIN68231.1"/>
    <property type="molecule type" value="Genomic_DNA"/>
</dbReference>
<comment type="caution">
    <text evidence="2">The sequence shown here is derived from an EMBL/GenBank/DDBJ whole genome shotgun (WGS) entry which is preliminary data.</text>
</comment>
<evidence type="ECO:0000313" key="2">
    <source>
        <dbReference type="EMBL" id="SIN68231.1"/>
    </source>
</evidence>